<evidence type="ECO:0000256" key="1">
    <source>
        <dbReference type="ARBA" id="ARBA00008164"/>
    </source>
</evidence>
<dbReference type="InterPro" id="IPR036013">
    <property type="entry name" value="Band_7/SPFH_dom_sf"/>
</dbReference>
<feature type="domain" description="Band 7" evidence="3">
    <location>
        <begin position="197"/>
        <end position="354"/>
    </location>
</feature>
<dbReference type="EMBL" id="LDAU01000080">
    <property type="protein sequence ID" value="KRX07816.1"/>
    <property type="molecule type" value="Genomic_DNA"/>
</dbReference>
<feature type="region of interest" description="Disordered" evidence="2">
    <location>
        <begin position="100"/>
        <end position="152"/>
    </location>
</feature>
<feature type="compositionally biased region" description="Low complexity" evidence="2">
    <location>
        <begin position="58"/>
        <end position="73"/>
    </location>
</feature>
<dbReference type="InterPro" id="IPR001107">
    <property type="entry name" value="Band_7"/>
</dbReference>
<dbReference type="FunFam" id="3.30.479.30:FF:000004">
    <property type="entry name" value="Putative membrane protease family, stomatin"/>
    <property type="match status" value="1"/>
</dbReference>
<dbReference type="PRINTS" id="PR00721">
    <property type="entry name" value="STOMATIN"/>
</dbReference>
<dbReference type="Gene3D" id="6.10.250.2090">
    <property type="match status" value="1"/>
</dbReference>
<dbReference type="InParanoid" id="A0A0V0R0Y9"/>
<keyword evidence="5" id="KW-1185">Reference proteome</keyword>
<sequence>MDKIENQGNDPFLDKKATQNQPNKPGGDDSTGQHQVQLSFDQFEANNQIKQAPGQTSQQSSEKQLQGNQQQQSNQQDQYQVQYQQLMQQQQQQQMAQQQQFVQQGPMMQQGGNHPMNQQGIKMPQQQNPNSNLSEKQQRQKKREEMAKKSKYPRVLIPESAEENMEFGGCYQNCLYCCGSVLGTLRACIPCICCVDYPFLQINQGQEGIFQRFGKFTKTVKAGLHQFNPCTDKIFVFNTKQQTYDMVKQFCITKDNMLIQVDAQLFYRIVEPRYAKYYCDNVLQLVVQLAYTTVRTIIGQFILQDLFEKKQEIANAIQQFIEENAWEWGVSIDSILIKEVTPTADVADSLNAAAKERRLAESKLISARSDVQSAKLMREAADILNSSAAMQIRYLETINKLSNSSKVIFFGDNEQQ</sequence>
<evidence type="ECO:0000256" key="2">
    <source>
        <dbReference type="SAM" id="MobiDB-lite"/>
    </source>
</evidence>
<feature type="compositionally biased region" description="Polar residues" evidence="2">
    <location>
        <begin position="111"/>
        <end position="135"/>
    </location>
</feature>
<feature type="compositionally biased region" description="Basic and acidic residues" evidence="2">
    <location>
        <begin position="136"/>
        <end position="148"/>
    </location>
</feature>
<feature type="region of interest" description="Disordered" evidence="2">
    <location>
        <begin position="1"/>
        <end position="73"/>
    </location>
</feature>
<dbReference type="SUPFAM" id="SSF117892">
    <property type="entry name" value="Band 7/SPFH domain"/>
    <property type="match status" value="1"/>
</dbReference>
<dbReference type="SMART" id="SM00244">
    <property type="entry name" value="PHB"/>
    <property type="match status" value="1"/>
</dbReference>
<dbReference type="InterPro" id="IPR001972">
    <property type="entry name" value="Stomatin_HflK_fam"/>
</dbReference>
<feature type="compositionally biased region" description="Low complexity" evidence="2">
    <location>
        <begin position="100"/>
        <end position="110"/>
    </location>
</feature>
<comment type="similarity">
    <text evidence="1">Belongs to the band 7/mec-2 family.</text>
</comment>
<dbReference type="GO" id="GO:0005886">
    <property type="term" value="C:plasma membrane"/>
    <property type="evidence" value="ECO:0007669"/>
    <property type="project" value="InterPro"/>
</dbReference>
<dbReference type="Gene3D" id="3.30.479.30">
    <property type="entry name" value="Band 7 domain"/>
    <property type="match status" value="1"/>
</dbReference>
<dbReference type="PANTHER" id="PTHR10264:SF19">
    <property type="entry name" value="AT06885P-RELATED"/>
    <property type="match status" value="1"/>
</dbReference>
<feature type="compositionally biased region" description="Polar residues" evidence="2">
    <location>
        <begin position="30"/>
        <end position="57"/>
    </location>
</feature>
<evidence type="ECO:0000313" key="4">
    <source>
        <dbReference type="EMBL" id="KRX07816.1"/>
    </source>
</evidence>
<dbReference type="InterPro" id="IPR043202">
    <property type="entry name" value="Band-7_stomatin-like"/>
</dbReference>
<dbReference type="OrthoDB" id="2105077at2759"/>
<dbReference type="PANTHER" id="PTHR10264">
    <property type="entry name" value="BAND 7 PROTEIN-RELATED"/>
    <property type="match status" value="1"/>
</dbReference>
<organism evidence="4 5">
    <name type="scientific">Pseudocohnilembus persalinus</name>
    <name type="common">Ciliate</name>
    <dbReference type="NCBI Taxonomy" id="266149"/>
    <lineage>
        <taxon>Eukaryota</taxon>
        <taxon>Sar</taxon>
        <taxon>Alveolata</taxon>
        <taxon>Ciliophora</taxon>
        <taxon>Intramacronucleata</taxon>
        <taxon>Oligohymenophorea</taxon>
        <taxon>Scuticociliatia</taxon>
        <taxon>Philasterida</taxon>
        <taxon>Pseudocohnilembidae</taxon>
        <taxon>Pseudocohnilembus</taxon>
    </lineage>
</organism>
<protein>
    <recommendedName>
        <fullName evidence="3">Band 7 domain-containing protein</fullName>
    </recommendedName>
</protein>
<accession>A0A0V0R0Y9</accession>
<proteinExistence type="inferred from homology"/>
<dbReference type="Proteomes" id="UP000054937">
    <property type="component" value="Unassembled WGS sequence"/>
</dbReference>
<evidence type="ECO:0000259" key="3">
    <source>
        <dbReference type="SMART" id="SM00244"/>
    </source>
</evidence>
<evidence type="ECO:0000313" key="5">
    <source>
        <dbReference type="Proteomes" id="UP000054937"/>
    </source>
</evidence>
<dbReference type="AlphaFoldDB" id="A0A0V0R0Y9"/>
<comment type="caution">
    <text evidence="4">The sequence shown here is derived from an EMBL/GenBank/DDBJ whole genome shotgun (WGS) entry which is preliminary data.</text>
</comment>
<reference evidence="4 5" key="1">
    <citation type="journal article" date="2015" name="Sci. Rep.">
        <title>Genome of the facultative scuticociliatosis pathogen Pseudocohnilembus persalinus provides insight into its virulence through horizontal gene transfer.</title>
        <authorList>
            <person name="Xiong J."/>
            <person name="Wang G."/>
            <person name="Cheng J."/>
            <person name="Tian M."/>
            <person name="Pan X."/>
            <person name="Warren A."/>
            <person name="Jiang C."/>
            <person name="Yuan D."/>
            <person name="Miao W."/>
        </authorList>
    </citation>
    <scope>NUCLEOTIDE SEQUENCE [LARGE SCALE GENOMIC DNA]</scope>
    <source>
        <strain evidence="4">36N120E</strain>
    </source>
</reference>
<dbReference type="GO" id="GO:0098552">
    <property type="term" value="C:side of membrane"/>
    <property type="evidence" value="ECO:0007669"/>
    <property type="project" value="UniProtKB-ARBA"/>
</dbReference>
<name>A0A0V0R0Y9_PSEPJ</name>
<dbReference type="Pfam" id="PF01145">
    <property type="entry name" value="Band_7"/>
    <property type="match status" value="1"/>
</dbReference>
<gene>
    <name evidence="4" type="ORF">PPERSA_07566</name>
</gene>